<proteinExistence type="predicted"/>
<feature type="chain" id="PRO_5008687457" evidence="3">
    <location>
        <begin position="27"/>
        <end position="220"/>
    </location>
</feature>
<feature type="signal peptide" evidence="3">
    <location>
        <begin position="1"/>
        <end position="26"/>
    </location>
</feature>
<gene>
    <name evidence="5" type="ORF">GA0061105_12325</name>
</gene>
<keyword evidence="2" id="KW-0862">Zinc</keyword>
<dbReference type="Pfam" id="PF09223">
    <property type="entry name" value="ZinT"/>
    <property type="match status" value="1"/>
</dbReference>
<dbReference type="SUPFAM" id="SSF50814">
    <property type="entry name" value="Lipocalins"/>
    <property type="match status" value="1"/>
</dbReference>
<dbReference type="Proteomes" id="UP000198723">
    <property type="component" value="Unassembled WGS sequence"/>
</dbReference>
<evidence type="ECO:0000256" key="2">
    <source>
        <dbReference type="ARBA" id="ARBA00022833"/>
    </source>
</evidence>
<accession>A0A1C3YBM6</accession>
<dbReference type="InterPro" id="IPR012674">
    <property type="entry name" value="Calycin"/>
</dbReference>
<dbReference type="STRING" id="1138170.GA0061105_12325"/>
<dbReference type="Gene3D" id="2.40.128.20">
    <property type="match status" value="1"/>
</dbReference>
<evidence type="ECO:0000259" key="4">
    <source>
        <dbReference type="Pfam" id="PF09223"/>
    </source>
</evidence>
<organism evidence="5 6">
    <name type="scientific">Rhizobium aethiopicum</name>
    <dbReference type="NCBI Taxonomy" id="1138170"/>
    <lineage>
        <taxon>Bacteria</taxon>
        <taxon>Pseudomonadati</taxon>
        <taxon>Pseudomonadota</taxon>
        <taxon>Alphaproteobacteria</taxon>
        <taxon>Hyphomicrobiales</taxon>
        <taxon>Rhizobiaceae</taxon>
        <taxon>Rhizobium/Agrobacterium group</taxon>
        <taxon>Rhizobium</taxon>
    </lineage>
</organism>
<dbReference type="EMBL" id="FMAJ01000023">
    <property type="protein sequence ID" value="SCB61754.1"/>
    <property type="molecule type" value="Genomic_DNA"/>
</dbReference>
<name>A0A1C3YBM6_9HYPH</name>
<evidence type="ECO:0000313" key="6">
    <source>
        <dbReference type="Proteomes" id="UP000198723"/>
    </source>
</evidence>
<protein>
    <submittedName>
        <fullName evidence="5">Zinc transport system substrate-binding protein</fullName>
    </submittedName>
</protein>
<dbReference type="RefSeq" id="WP_092754388.1">
    <property type="nucleotide sequence ID" value="NZ_FMAJ01000023.1"/>
</dbReference>
<dbReference type="InterPro" id="IPR015304">
    <property type="entry name" value="ZinT_dom"/>
</dbReference>
<evidence type="ECO:0000256" key="3">
    <source>
        <dbReference type="SAM" id="SignalP"/>
    </source>
</evidence>
<evidence type="ECO:0000313" key="5">
    <source>
        <dbReference type="EMBL" id="SCB61754.1"/>
    </source>
</evidence>
<evidence type="ECO:0000256" key="1">
    <source>
        <dbReference type="ARBA" id="ARBA00022729"/>
    </source>
</evidence>
<dbReference type="AlphaFoldDB" id="A0A1C3YBM6"/>
<keyword evidence="1 3" id="KW-0732">Signal</keyword>
<dbReference type="GO" id="GO:0008270">
    <property type="term" value="F:zinc ion binding"/>
    <property type="evidence" value="ECO:0007669"/>
    <property type="project" value="InterPro"/>
</dbReference>
<reference evidence="5 6" key="1">
    <citation type="submission" date="2016-08" db="EMBL/GenBank/DDBJ databases">
        <authorList>
            <person name="Seilhamer J.J."/>
        </authorList>
    </citation>
    <scope>NUCLEOTIDE SEQUENCE [LARGE SCALE GENOMIC DNA]</scope>
    <source>
        <strain evidence="5 6">HBR26</strain>
    </source>
</reference>
<sequence>MNKAITTISYALALSATLTFAGMAGAETSSGNNHNHSHSHDKQESVYDGYFHDDQVKARELSDWEGDWQSVYAYLVDGTLDPVMADKAKHGDKSAGEYRAYYEKGYKTDVDRIVIDGKKVTFFRGKESVTGDYETDGHEILTYNKGNRGVRFIFRKSAGDDAAPRFIQFSDHIVAPEKADHYHLYWGNDRAALLNEVTNWPTYYPASLNGKQIADEMLSH</sequence>
<feature type="domain" description="ZinT" evidence="4">
    <location>
        <begin position="43"/>
        <end position="220"/>
    </location>
</feature>